<dbReference type="GO" id="GO:0016272">
    <property type="term" value="C:prefoldin complex"/>
    <property type="evidence" value="ECO:0007669"/>
    <property type="project" value="InterPro"/>
</dbReference>
<keyword evidence="2" id="KW-0143">Chaperone</keyword>
<dbReference type="Pfam" id="PF01920">
    <property type="entry name" value="Prefoldin_2"/>
    <property type="match status" value="1"/>
</dbReference>
<evidence type="ECO:0000313" key="4">
    <source>
        <dbReference type="EMBL" id="OKO93636.1"/>
    </source>
</evidence>
<dbReference type="PANTHER" id="PTHR13303">
    <property type="entry name" value="PREFOLDIN SUBUNIT 2"/>
    <property type="match status" value="1"/>
</dbReference>
<feature type="coiled-coil region" evidence="3">
    <location>
        <begin position="12"/>
        <end position="46"/>
    </location>
</feature>
<dbReference type="InterPro" id="IPR002777">
    <property type="entry name" value="PFD_beta-like"/>
</dbReference>
<dbReference type="AlphaFoldDB" id="A0A1Q5T0E4"/>
<dbReference type="SUPFAM" id="SSF46579">
    <property type="entry name" value="Prefoldin"/>
    <property type="match status" value="1"/>
</dbReference>
<comment type="caution">
    <text evidence="4">The sequence shown here is derived from an EMBL/GenBank/DDBJ whole genome shotgun (WGS) entry which is preliminary data.</text>
</comment>
<dbReference type="FunFam" id="1.10.287.370:FF:000002">
    <property type="entry name" value="Prefoldin subunit 2"/>
    <property type="match status" value="1"/>
</dbReference>
<evidence type="ECO:0000256" key="3">
    <source>
        <dbReference type="SAM" id="Coils"/>
    </source>
</evidence>
<organism evidence="4 5">
    <name type="scientific">Penicillium subrubescens</name>
    <dbReference type="NCBI Taxonomy" id="1316194"/>
    <lineage>
        <taxon>Eukaryota</taxon>
        <taxon>Fungi</taxon>
        <taxon>Dikarya</taxon>
        <taxon>Ascomycota</taxon>
        <taxon>Pezizomycotina</taxon>
        <taxon>Eurotiomycetes</taxon>
        <taxon>Eurotiomycetidae</taxon>
        <taxon>Eurotiales</taxon>
        <taxon>Aspergillaceae</taxon>
        <taxon>Penicillium</taxon>
    </lineage>
</organism>
<dbReference type="InterPro" id="IPR027235">
    <property type="entry name" value="PFD2"/>
</dbReference>
<evidence type="ECO:0000256" key="1">
    <source>
        <dbReference type="ARBA" id="ARBA00008045"/>
    </source>
</evidence>
<keyword evidence="5" id="KW-1185">Reference proteome</keyword>
<protein>
    <recommendedName>
        <fullName evidence="6">Prefoldin subunit 2</fullName>
    </recommendedName>
</protein>
<gene>
    <name evidence="4" type="ORF">PENSUB_11915</name>
</gene>
<evidence type="ECO:0000313" key="5">
    <source>
        <dbReference type="Proteomes" id="UP000186955"/>
    </source>
</evidence>
<accession>A0A1Q5T0E4</accession>
<dbReference type="InterPro" id="IPR009053">
    <property type="entry name" value="Prefoldin"/>
</dbReference>
<dbReference type="GO" id="GO:0051082">
    <property type="term" value="F:unfolded protein binding"/>
    <property type="evidence" value="ECO:0007669"/>
    <property type="project" value="InterPro"/>
</dbReference>
<dbReference type="CDD" id="cd23163">
    <property type="entry name" value="Prefoldin_2"/>
    <property type="match status" value="1"/>
</dbReference>
<evidence type="ECO:0008006" key="6">
    <source>
        <dbReference type="Google" id="ProtNLM"/>
    </source>
</evidence>
<dbReference type="GO" id="GO:0006457">
    <property type="term" value="P:protein folding"/>
    <property type="evidence" value="ECO:0007669"/>
    <property type="project" value="InterPro"/>
</dbReference>
<dbReference type="Proteomes" id="UP000186955">
    <property type="component" value="Unassembled WGS sequence"/>
</dbReference>
<dbReference type="STRING" id="1316194.A0A1Q5T0E4"/>
<dbReference type="Gene3D" id="1.10.287.370">
    <property type="match status" value="1"/>
</dbReference>
<name>A0A1Q5T0E4_9EURO</name>
<sequence length="132" mass="15524">MSSQQQVDPKKQQELQLQYTNFKNTLQQLAQKIGDIEQEAEEHKLVIETLDPLPQDRKCFRMVNGVLVERTVKDVLPTLKTNSDGLKQVLEDMLKQYKSKQTELDSWKVSPCRIYQRVHLPRVFLEYEGIHI</sequence>
<proteinExistence type="inferred from homology"/>
<reference evidence="4 5" key="1">
    <citation type="submission" date="2016-10" db="EMBL/GenBank/DDBJ databases">
        <title>Genome sequence of the ascomycete fungus Penicillium subrubescens.</title>
        <authorList>
            <person name="De Vries R.P."/>
            <person name="Peng M."/>
            <person name="Dilokpimol A."/>
            <person name="Hilden K."/>
            <person name="Makela M.R."/>
            <person name="Grigoriev I."/>
            <person name="Riley R."/>
            <person name="Granchi Z."/>
        </authorList>
    </citation>
    <scope>NUCLEOTIDE SEQUENCE [LARGE SCALE GENOMIC DNA]</scope>
    <source>
        <strain evidence="4 5">CBS 132785</strain>
    </source>
</reference>
<comment type="similarity">
    <text evidence="1">Belongs to the prefoldin subunit beta family.</text>
</comment>
<evidence type="ECO:0000256" key="2">
    <source>
        <dbReference type="ARBA" id="ARBA00023186"/>
    </source>
</evidence>
<keyword evidence="3" id="KW-0175">Coiled coil</keyword>
<dbReference type="EMBL" id="MNBE01000723">
    <property type="protein sequence ID" value="OKO93636.1"/>
    <property type="molecule type" value="Genomic_DNA"/>
</dbReference>